<organism evidence="2 3">
    <name type="scientific">Drosophila suzukii</name>
    <name type="common">Spotted-wing drosophila fruit fly</name>
    <dbReference type="NCBI Taxonomy" id="28584"/>
    <lineage>
        <taxon>Eukaryota</taxon>
        <taxon>Metazoa</taxon>
        <taxon>Ecdysozoa</taxon>
        <taxon>Arthropoda</taxon>
        <taxon>Hexapoda</taxon>
        <taxon>Insecta</taxon>
        <taxon>Pterygota</taxon>
        <taxon>Neoptera</taxon>
        <taxon>Endopterygota</taxon>
        <taxon>Diptera</taxon>
        <taxon>Brachycera</taxon>
        <taxon>Muscomorpha</taxon>
        <taxon>Ephydroidea</taxon>
        <taxon>Drosophilidae</taxon>
        <taxon>Drosophila</taxon>
        <taxon>Sophophora</taxon>
    </lineage>
</organism>
<keyword evidence="1" id="KW-0812">Transmembrane</keyword>
<evidence type="ECO:0000256" key="1">
    <source>
        <dbReference type="SAM" id="Phobius"/>
    </source>
</evidence>
<protein>
    <submittedName>
        <fullName evidence="3">Uncharacterized protein</fullName>
    </submittedName>
</protein>
<feature type="transmembrane region" description="Helical" evidence="1">
    <location>
        <begin position="77"/>
        <end position="105"/>
    </location>
</feature>
<evidence type="ECO:0000313" key="2">
    <source>
        <dbReference type="Proteomes" id="UP001652628"/>
    </source>
</evidence>
<name>A0ABM4TLV6_DROSZ</name>
<dbReference type="GeneID" id="139352181"/>
<proteinExistence type="predicted"/>
<gene>
    <name evidence="3" type="primary">LOC139352181</name>
</gene>
<sequence length="146" mass="16774">MCCNVNHQYCCVFIGVLAIILGLLEVGFKSDELAHSDWVANSSWNSLMLTCIISWVFMILAAVALIVGAIRKDRKLLLTWILVALLFGVGLIIMKIIIFSCFLFKHNEESHQLLFGSLTIINILLVFLFVYYPYAYMRELEQEQYE</sequence>
<feature type="transmembrane region" description="Helical" evidence="1">
    <location>
        <begin position="111"/>
        <end position="132"/>
    </location>
</feature>
<reference evidence="3" key="1">
    <citation type="submission" date="2025-08" db="UniProtKB">
        <authorList>
            <consortium name="RefSeq"/>
        </authorList>
    </citation>
    <scope>IDENTIFICATION</scope>
</reference>
<keyword evidence="1" id="KW-0472">Membrane</keyword>
<dbReference type="RefSeq" id="XP_070850948.1">
    <property type="nucleotide sequence ID" value="XM_070994847.1"/>
</dbReference>
<accession>A0ABM4TLV6</accession>
<keyword evidence="2" id="KW-1185">Reference proteome</keyword>
<dbReference type="Proteomes" id="UP001652628">
    <property type="component" value="Chromosome 2R"/>
</dbReference>
<feature type="transmembrane region" description="Helical" evidence="1">
    <location>
        <begin position="47"/>
        <end position="70"/>
    </location>
</feature>
<evidence type="ECO:0000313" key="3">
    <source>
        <dbReference type="RefSeq" id="XP_070850948.1"/>
    </source>
</evidence>
<keyword evidence="1" id="KW-1133">Transmembrane helix</keyword>
<feature type="transmembrane region" description="Helical" evidence="1">
    <location>
        <begin position="9"/>
        <end position="27"/>
    </location>
</feature>